<dbReference type="OrthoDB" id="1470350at2759"/>
<accession>A0A0C2WM51</accession>
<evidence type="ECO:0000256" key="12">
    <source>
        <dbReference type="ARBA" id="ARBA00023136"/>
    </source>
</evidence>
<comment type="subcellular location">
    <subcellularLocation>
        <location evidence="2">Membrane</location>
    </subcellularLocation>
</comment>
<keyword evidence="12" id="KW-0472">Membrane</keyword>
<feature type="binding site" description="axial binding residue" evidence="13">
    <location>
        <position position="421"/>
    </location>
    <ligand>
        <name>heme</name>
        <dbReference type="ChEBI" id="CHEBI:30413"/>
    </ligand>
    <ligandPart>
        <name>Fe</name>
        <dbReference type="ChEBI" id="CHEBI:18248"/>
    </ligandPart>
</feature>
<evidence type="ECO:0000256" key="5">
    <source>
        <dbReference type="ARBA" id="ARBA00022617"/>
    </source>
</evidence>
<dbReference type="EMBL" id="KN818268">
    <property type="protein sequence ID" value="KIL62637.1"/>
    <property type="molecule type" value="Genomic_DNA"/>
</dbReference>
<organism evidence="15 16">
    <name type="scientific">Amanita muscaria (strain Koide BX008)</name>
    <dbReference type="NCBI Taxonomy" id="946122"/>
    <lineage>
        <taxon>Eukaryota</taxon>
        <taxon>Fungi</taxon>
        <taxon>Dikarya</taxon>
        <taxon>Basidiomycota</taxon>
        <taxon>Agaricomycotina</taxon>
        <taxon>Agaricomycetes</taxon>
        <taxon>Agaricomycetidae</taxon>
        <taxon>Agaricales</taxon>
        <taxon>Pluteineae</taxon>
        <taxon>Amanitaceae</taxon>
        <taxon>Amanita</taxon>
    </lineage>
</organism>
<evidence type="ECO:0000256" key="10">
    <source>
        <dbReference type="ARBA" id="ARBA00023004"/>
    </source>
</evidence>
<evidence type="ECO:0000256" key="3">
    <source>
        <dbReference type="ARBA" id="ARBA00004721"/>
    </source>
</evidence>
<dbReference type="InterPro" id="IPR017972">
    <property type="entry name" value="Cyt_P450_CS"/>
</dbReference>
<dbReference type="InterPro" id="IPR050121">
    <property type="entry name" value="Cytochrome_P450_monoxygenase"/>
</dbReference>
<evidence type="ECO:0000256" key="14">
    <source>
        <dbReference type="RuleBase" id="RU000461"/>
    </source>
</evidence>
<dbReference type="InParanoid" id="A0A0C2WM51"/>
<dbReference type="PRINTS" id="PR00385">
    <property type="entry name" value="P450"/>
</dbReference>
<evidence type="ECO:0000256" key="8">
    <source>
        <dbReference type="ARBA" id="ARBA00022989"/>
    </source>
</evidence>
<dbReference type="GO" id="GO:0016020">
    <property type="term" value="C:membrane"/>
    <property type="evidence" value="ECO:0007669"/>
    <property type="project" value="UniProtKB-SubCell"/>
</dbReference>
<evidence type="ECO:0000256" key="7">
    <source>
        <dbReference type="ARBA" id="ARBA00022723"/>
    </source>
</evidence>
<evidence type="ECO:0000256" key="2">
    <source>
        <dbReference type="ARBA" id="ARBA00004370"/>
    </source>
</evidence>
<evidence type="ECO:0008006" key="17">
    <source>
        <dbReference type="Google" id="ProtNLM"/>
    </source>
</evidence>
<evidence type="ECO:0000256" key="1">
    <source>
        <dbReference type="ARBA" id="ARBA00001971"/>
    </source>
</evidence>
<evidence type="ECO:0000256" key="11">
    <source>
        <dbReference type="ARBA" id="ARBA00023033"/>
    </source>
</evidence>
<dbReference type="PANTHER" id="PTHR24305">
    <property type="entry name" value="CYTOCHROME P450"/>
    <property type="match status" value="1"/>
</dbReference>
<dbReference type="GO" id="GO:0020037">
    <property type="term" value="F:heme binding"/>
    <property type="evidence" value="ECO:0007669"/>
    <property type="project" value="InterPro"/>
</dbReference>
<keyword evidence="9 14" id="KW-0560">Oxidoreductase</keyword>
<reference evidence="15 16" key="1">
    <citation type="submission" date="2014-04" db="EMBL/GenBank/DDBJ databases">
        <title>Evolutionary Origins and Diversification of the Mycorrhizal Mutualists.</title>
        <authorList>
            <consortium name="DOE Joint Genome Institute"/>
            <consortium name="Mycorrhizal Genomics Consortium"/>
            <person name="Kohler A."/>
            <person name="Kuo A."/>
            <person name="Nagy L.G."/>
            <person name="Floudas D."/>
            <person name="Copeland A."/>
            <person name="Barry K.W."/>
            <person name="Cichocki N."/>
            <person name="Veneault-Fourrey C."/>
            <person name="LaButti K."/>
            <person name="Lindquist E.A."/>
            <person name="Lipzen A."/>
            <person name="Lundell T."/>
            <person name="Morin E."/>
            <person name="Murat C."/>
            <person name="Riley R."/>
            <person name="Ohm R."/>
            <person name="Sun H."/>
            <person name="Tunlid A."/>
            <person name="Henrissat B."/>
            <person name="Grigoriev I.V."/>
            <person name="Hibbett D.S."/>
            <person name="Martin F."/>
        </authorList>
    </citation>
    <scope>NUCLEOTIDE SEQUENCE [LARGE SCALE GENOMIC DNA]</scope>
    <source>
        <strain evidence="15 16">Koide BX008</strain>
    </source>
</reference>
<dbReference type="SUPFAM" id="SSF48264">
    <property type="entry name" value="Cytochrome P450"/>
    <property type="match status" value="1"/>
</dbReference>
<dbReference type="GO" id="GO:0004497">
    <property type="term" value="F:monooxygenase activity"/>
    <property type="evidence" value="ECO:0007669"/>
    <property type="project" value="UniProtKB-KW"/>
</dbReference>
<dbReference type="AlphaFoldDB" id="A0A0C2WM51"/>
<evidence type="ECO:0000256" key="13">
    <source>
        <dbReference type="PIRSR" id="PIRSR602401-1"/>
    </source>
</evidence>
<dbReference type="GO" id="GO:0016705">
    <property type="term" value="F:oxidoreductase activity, acting on paired donors, with incorporation or reduction of molecular oxygen"/>
    <property type="evidence" value="ECO:0007669"/>
    <property type="project" value="InterPro"/>
</dbReference>
<evidence type="ECO:0000313" key="16">
    <source>
        <dbReference type="Proteomes" id="UP000054549"/>
    </source>
</evidence>
<dbReference type="PANTHER" id="PTHR24305:SF166">
    <property type="entry name" value="CYTOCHROME P450 12A4, MITOCHONDRIAL-RELATED"/>
    <property type="match status" value="1"/>
</dbReference>
<keyword evidence="10 13" id="KW-0408">Iron</keyword>
<protein>
    <recommendedName>
        <fullName evidence="17">Cytochrome P450</fullName>
    </recommendedName>
</protein>
<comment type="cofactor">
    <cofactor evidence="1 13">
        <name>heme</name>
        <dbReference type="ChEBI" id="CHEBI:30413"/>
    </cofactor>
</comment>
<dbReference type="PRINTS" id="PR00463">
    <property type="entry name" value="EP450I"/>
</dbReference>
<proteinExistence type="inferred from homology"/>
<dbReference type="GO" id="GO:0005506">
    <property type="term" value="F:iron ion binding"/>
    <property type="evidence" value="ECO:0007669"/>
    <property type="project" value="InterPro"/>
</dbReference>
<keyword evidence="6" id="KW-0812">Transmembrane</keyword>
<sequence>MREKFFENDFGLRLEKWANEYGSVYKLPIGLGRSHVILCDPKAITHFHAKDGFTYLRHPFLKAVLEMFLGHSMVTTDKDDHKRLRRMVVPAFTSTSLRSVLNVFYDCTHKAPLLLISRGDSAKTLIRLDCIGIAGFGHDFKALEGHKSAVTEAFEAFETLNDPESFHLFMLIGNLIPQIVNIPMKSGRLFKKLKTTLSEIAENLLQESRSENHVQENKSILGLLLKGQSDTNINFSRSDRILCAIFSIILTLGFLVTLSVSSNDSVSLYDHLSMEQWALVELSRNQAVQNRLRKELNQSSTGDPTWDQLMSGLPYLDAVVHETLRFYPPLDEIAREAGEDDIIPLSRPLELASGETVNAISVPKGTIVVSPITFTNLCEEFWGPDSRKFIPERWLDGNPCRCQDLLGHRHLYTFSDGPRMCLGRVFALTEIKAVLSVLIRNFTFELLNGPETKIGVHRSSIMPRPKLAGEIGTHLPMRVRPVVR</sequence>
<evidence type="ECO:0000256" key="9">
    <source>
        <dbReference type="ARBA" id="ARBA00023002"/>
    </source>
</evidence>
<gene>
    <name evidence="15" type="ORF">M378DRAFT_108174</name>
</gene>
<keyword evidence="11 14" id="KW-0503">Monooxygenase</keyword>
<evidence type="ECO:0000313" key="15">
    <source>
        <dbReference type="EMBL" id="KIL62637.1"/>
    </source>
</evidence>
<comment type="similarity">
    <text evidence="4 14">Belongs to the cytochrome P450 family.</text>
</comment>
<keyword evidence="8" id="KW-1133">Transmembrane helix</keyword>
<dbReference type="PROSITE" id="PS00086">
    <property type="entry name" value="CYTOCHROME_P450"/>
    <property type="match status" value="1"/>
</dbReference>
<dbReference type="InterPro" id="IPR036396">
    <property type="entry name" value="Cyt_P450_sf"/>
</dbReference>
<evidence type="ECO:0000256" key="4">
    <source>
        <dbReference type="ARBA" id="ARBA00010617"/>
    </source>
</evidence>
<dbReference type="InterPro" id="IPR001128">
    <property type="entry name" value="Cyt_P450"/>
</dbReference>
<dbReference type="Proteomes" id="UP000054549">
    <property type="component" value="Unassembled WGS sequence"/>
</dbReference>
<evidence type="ECO:0000256" key="6">
    <source>
        <dbReference type="ARBA" id="ARBA00022692"/>
    </source>
</evidence>
<dbReference type="Gene3D" id="1.10.630.10">
    <property type="entry name" value="Cytochrome P450"/>
    <property type="match status" value="1"/>
</dbReference>
<dbReference type="HOGENOM" id="CLU_001570_5_11_1"/>
<dbReference type="Pfam" id="PF00067">
    <property type="entry name" value="p450"/>
    <property type="match status" value="2"/>
</dbReference>
<name>A0A0C2WM51_AMAMK</name>
<keyword evidence="7 13" id="KW-0479">Metal-binding</keyword>
<dbReference type="InterPro" id="IPR002401">
    <property type="entry name" value="Cyt_P450_E_grp-I"/>
</dbReference>
<keyword evidence="16" id="KW-1185">Reference proteome</keyword>
<comment type="pathway">
    <text evidence="3">Secondary metabolite biosynthesis; terpenoid biosynthesis.</text>
</comment>
<keyword evidence="5 13" id="KW-0349">Heme</keyword>
<dbReference type="STRING" id="946122.A0A0C2WM51"/>